<dbReference type="AlphaFoldDB" id="D7TX91"/>
<evidence type="ECO:0000313" key="2">
    <source>
        <dbReference type="Proteomes" id="UP000009183"/>
    </source>
</evidence>
<dbReference type="EMBL" id="FN596254">
    <property type="protein sequence ID" value="CBI35116.3"/>
    <property type="molecule type" value="Genomic_DNA"/>
</dbReference>
<gene>
    <name evidence="1" type="ordered locus">VIT_13s0084g00780</name>
</gene>
<sequence>MVRLKSLLSITMKMAPWFLFVCTLFSSLSSVIRPLLVNDLGAGTKESIIKPVIPEKYPDEKIIFQHPLSHFSYHPFHQ</sequence>
<accession>D7TX91</accession>
<reference evidence="2" key="1">
    <citation type="journal article" date="2007" name="Nature">
        <title>The grapevine genome sequence suggests ancestral hexaploidization in major angiosperm phyla.</title>
        <authorList>
            <consortium name="The French-Italian Public Consortium for Grapevine Genome Characterization."/>
            <person name="Jaillon O."/>
            <person name="Aury J.-M."/>
            <person name="Noel B."/>
            <person name="Policriti A."/>
            <person name="Clepet C."/>
            <person name="Casagrande A."/>
            <person name="Choisne N."/>
            <person name="Aubourg S."/>
            <person name="Vitulo N."/>
            <person name="Jubin C."/>
            <person name="Vezzi A."/>
            <person name="Legeai F."/>
            <person name="Hugueney P."/>
            <person name="Dasilva C."/>
            <person name="Horner D."/>
            <person name="Mica E."/>
            <person name="Jublot D."/>
            <person name="Poulain J."/>
            <person name="Bruyere C."/>
            <person name="Billault A."/>
            <person name="Segurens B."/>
            <person name="Gouyvenoux M."/>
            <person name="Ugarte E."/>
            <person name="Cattonaro F."/>
            <person name="Anthouard V."/>
            <person name="Vico V."/>
            <person name="Del Fabbro C."/>
            <person name="Alaux M."/>
            <person name="Di Gaspero G."/>
            <person name="Dumas V."/>
            <person name="Felice N."/>
            <person name="Paillard S."/>
            <person name="Juman I."/>
            <person name="Moroldo M."/>
            <person name="Scalabrin S."/>
            <person name="Canaguier A."/>
            <person name="Le Clainche I."/>
            <person name="Malacrida G."/>
            <person name="Durand E."/>
            <person name="Pesole G."/>
            <person name="Laucou V."/>
            <person name="Chatelet P."/>
            <person name="Merdinoglu D."/>
            <person name="Delledonne M."/>
            <person name="Pezzotti M."/>
            <person name="Lecharny A."/>
            <person name="Scarpelli C."/>
            <person name="Artiguenave F."/>
            <person name="Pe M.E."/>
            <person name="Valle G."/>
            <person name="Morgante M."/>
            <person name="Caboche M."/>
            <person name="Adam-Blondon A.-F."/>
            <person name="Weissenbach J."/>
            <person name="Quetier F."/>
            <person name="Wincker P."/>
        </authorList>
    </citation>
    <scope>NUCLEOTIDE SEQUENCE [LARGE SCALE GENOMIC DNA]</scope>
    <source>
        <strain evidence="2">cv. Pinot noir / PN40024</strain>
    </source>
</reference>
<dbReference type="Proteomes" id="UP000009183">
    <property type="component" value="Chromosome 13"/>
</dbReference>
<protein>
    <submittedName>
        <fullName evidence="1">Uncharacterized protein</fullName>
    </submittedName>
</protein>
<dbReference type="HOGENOM" id="CLU_2626983_0_0_1"/>
<dbReference type="InParanoid" id="D7TX91"/>
<dbReference type="PaxDb" id="29760-VIT_13s0084g00780.t01"/>
<proteinExistence type="predicted"/>
<keyword evidence="2" id="KW-1185">Reference proteome</keyword>
<name>D7TX91_VITVI</name>
<evidence type="ECO:0000313" key="1">
    <source>
        <dbReference type="EMBL" id="CBI35116.3"/>
    </source>
</evidence>
<organism evidence="1 2">
    <name type="scientific">Vitis vinifera</name>
    <name type="common">Grape</name>
    <dbReference type="NCBI Taxonomy" id="29760"/>
    <lineage>
        <taxon>Eukaryota</taxon>
        <taxon>Viridiplantae</taxon>
        <taxon>Streptophyta</taxon>
        <taxon>Embryophyta</taxon>
        <taxon>Tracheophyta</taxon>
        <taxon>Spermatophyta</taxon>
        <taxon>Magnoliopsida</taxon>
        <taxon>eudicotyledons</taxon>
        <taxon>Gunneridae</taxon>
        <taxon>Pentapetalae</taxon>
        <taxon>rosids</taxon>
        <taxon>Vitales</taxon>
        <taxon>Vitaceae</taxon>
        <taxon>Viteae</taxon>
        <taxon>Vitis</taxon>
    </lineage>
</organism>